<proteinExistence type="predicted"/>
<evidence type="ECO:0000313" key="2">
    <source>
        <dbReference type="Proteomes" id="UP000789525"/>
    </source>
</evidence>
<organism evidence="1 2">
    <name type="scientific">Acaulospora colombiana</name>
    <dbReference type="NCBI Taxonomy" id="27376"/>
    <lineage>
        <taxon>Eukaryota</taxon>
        <taxon>Fungi</taxon>
        <taxon>Fungi incertae sedis</taxon>
        <taxon>Mucoromycota</taxon>
        <taxon>Glomeromycotina</taxon>
        <taxon>Glomeromycetes</taxon>
        <taxon>Diversisporales</taxon>
        <taxon>Acaulosporaceae</taxon>
        <taxon>Acaulospora</taxon>
    </lineage>
</organism>
<accession>A0ACA9NTA5</accession>
<evidence type="ECO:0000313" key="1">
    <source>
        <dbReference type="EMBL" id="CAG8674530.1"/>
    </source>
</evidence>
<dbReference type="Proteomes" id="UP000789525">
    <property type="component" value="Unassembled WGS sequence"/>
</dbReference>
<dbReference type="EMBL" id="CAJVPT010025343">
    <property type="protein sequence ID" value="CAG8674530.1"/>
    <property type="molecule type" value="Genomic_DNA"/>
</dbReference>
<reference evidence="1" key="1">
    <citation type="submission" date="2021-06" db="EMBL/GenBank/DDBJ databases">
        <authorList>
            <person name="Kallberg Y."/>
            <person name="Tangrot J."/>
            <person name="Rosling A."/>
        </authorList>
    </citation>
    <scope>NUCLEOTIDE SEQUENCE</scope>
    <source>
        <strain evidence="1">CL356</strain>
    </source>
</reference>
<comment type="caution">
    <text evidence="1">The sequence shown here is derived from an EMBL/GenBank/DDBJ whole genome shotgun (WGS) entry which is preliminary data.</text>
</comment>
<keyword evidence="2" id="KW-1185">Reference proteome</keyword>
<feature type="non-terminal residue" evidence="1">
    <location>
        <position position="155"/>
    </location>
</feature>
<name>A0ACA9NTA5_9GLOM</name>
<protein>
    <submittedName>
        <fullName evidence="1">15143_t:CDS:1</fullName>
    </submittedName>
</protein>
<sequence>MVRSIGPRVHRKGSLYPELAAEQNSSHSRSLYKATKITNPDFKNYHSPYGFAVTKDQLKPQTEERIDPSYIIEPSKSNVVPEPTDSSTTLGEVIAETASGISSKIPIMSYNNPVAFIGAEQVQCSFVQMNYEPSYWAMPTLSYTDESYETQKTPL</sequence>
<gene>
    <name evidence="1" type="ORF">ACOLOM_LOCUS9079</name>
</gene>